<dbReference type="InterPro" id="IPR003689">
    <property type="entry name" value="ZIP"/>
</dbReference>
<comment type="caution">
    <text evidence="9">The sequence shown here is derived from an EMBL/GenBank/DDBJ whole genome shotgun (WGS) entry which is preliminary data.</text>
</comment>
<feature type="transmembrane region" description="Helical" evidence="8">
    <location>
        <begin position="222"/>
        <end position="240"/>
    </location>
</feature>
<keyword evidence="3" id="KW-1003">Cell membrane</keyword>
<feature type="transmembrane region" description="Helical" evidence="8">
    <location>
        <begin position="62"/>
        <end position="84"/>
    </location>
</feature>
<feature type="transmembrane region" description="Helical" evidence="8">
    <location>
        <begin position="190"/>
        <end position="210"/>
    </location>
</feature>
<comment type="subcellular location">
    <subcellularLocation>
        <location evidence="1">Cell membrane</location>
        <topology evidence="1">Multi-pass membrane protein</topology>
    </subcellularLocation>
</comment>
<dbReference type="EMBL" id="JBHSAP010000015">
    <property type="protein sequence ID" value="MFC4077352.1"/>
    <property type="molecule type" value="Genomic_DNA"/>
</dbReference>
<feature type="transmembrane region" description="Helical" evidence="8">
    <location>
        <begin position="129"/>
        <end position="153"/>
    </location>
</feature>
<gene>
    <name evidence="9" type="ORF">ACFOUO_11130</name>
</gene>
<dbReference type="RefSeq" id="WP_380705170.1">
    <property type="nucleotide sequence ID" value="NZ_JBHSAP010000015.1"/>
</dbReference>
<evidence type="ECO:0000256" key="7">
    <source>
        <dbReference type="ARBA" id="ARBA00023136"/>
    </source>
</evidence>
<evidence type="ECO:0000256" key="3">
    <source>
        <dbReference type="ARBA" id="ARBA00022475"/>
    </source>
</evidence>
<sequence length="241" mass="25487">MKEALWLSALSGLSSFLGVAAVLFFPRLSNRLIAAALSLSATVMLLVALFDLLPTAVRVRASFVHVGLGMAAALLVMLSIHYLLERADSPDTDAARFGRLGWYLAVAIIAHNVPEGMAIGIGYGTERELGLTLAMAMAIHNIPEGVGMAAPLLASGRSVISVLGISLLAGGALPFGTWFGLRFLLHSPDAVAAGLFFASTTMIWVVTMEVMPRALEIQRRSAWIGLVLGGVLAWGIHLFHG</sequence>
<feature type="transmembrane region" description="Helical" evidence="8">
    <location>
        <begin position="160"/>
        <end position="184"/>
    </location>
</feature>
<dbReference type="Proteomes" id="UP001595843">
    <property type="component" value="Unassembled WGS sequence"/>
</dbReference>
<keyword evidence="5" id="KW-0862">Zinc</keyword>
<dbReference type="PANTHER" id="PTHR11040">
    <property type="entry name" value="ZINC/IRON TRANSPORTER"/>
    <property type="match status" value="1"/>
</dbReference>
<comment type="similarity">
    <text evidence="2">Belongs to the ZIP transporter (TC 2.A.5) family.</text>
</comment>
<dbReference type="Pfam" id="PF02535">
    <property type="entry name" value="Zip"/>
    <property type="match status" value="1"/>
</dbReference>
<keyword evidence="7 8" id="KW-0472">Membrane</keyword>
<evidence type="ECO:0000256" key="1">
    <source>
        <dbReference type="ARBA" id="ARBA00004651"/>
    </source>
</evidence>
<feature type="transmembrane region" description="Helical" evidence="8">
    <location>
        <begin position="6"/>
        <end position="25"/>
    </location>
</feature>
<keyword evidence="10" id="KW-1185">Reference proteome</keyword>
<evidence type="ECO:0000256" key="8">
    <source>
        <dbReference type="SAM" id="Phobius"/>
    </source>
</evidence>
<reference evidence="10" key="1">
    <citation type="journal article" date="2019" name="Int. J. Syst. Evol. Microbiol.">
        <title>The Global Catalogue of Microorganisms (GCM) 10K type strain sequencing project: providing services to taxonomists for standard genome sequencing and annotation.</title>
        <authorList>
            <consortium name="The Broad Institute Genomics Platform"/>
            <consortium name="The Broad Institute Genome Sequencing Center for Infectious Disease"/>
            <person name="Wu L."/>
            <person name="Ma J."/>
        </authorList>
    </citation>
    <scope>NUCLEOTIDE SEQUENCE [LARGE SCALE GENOMIC DNA]</scope>
    <source>
        <strain evidence="10">IBRC-M 10813</strain>
    </source>
</reference>
<accession>A0ABV8JKR1</accession>
<keyword evidence="6 8" id="KW-1133">Transmembrane helix</keyword>
<organism evidence="9 10">
    <name type="scientific">Salinithrix halophila</name>
    <dbReference type="NCBI Taxonomy" id="1485204"/>
    <lineage>
        <taxon>Bacteria</taxon>
        <taxon>Bacillati</taxon>
        <taxon>Bacillota</taxon>
        <taxon>Bacilli</taxon>
        <taxon>Bacillales</taxon>
        <taxon>Thermoactinomycetaceae</taxon>
        <taxon>Salinithrix</taxon>
    </lineage>
</organism>
<dbReference type="PANTHER" id="PTHR11040:SF211">
    <property type="entry name" value="ZINC TRANSPORTER ZIP11"/>
    <property type="match status" value="1"/>
</dbReference>
<evidence type="ECO:0000256" key="6">
    <source>
        <dbReference type="ARBA" id="ARBA00022989"/>
    </source>
</evidence>
<feature type="transmembrane region" description="Helical" evidence="8">
    <location>
        <begin position="100"/>
        <end position="123"/>
    </location>
</feature>
<keyword evidence="4 8" id="KW-0812">Transmembrane</keyword>
<evidence type="ECO:0000313" key="10">
    <source>
        <dbReference type="Proteomes" id="UP001595843"/>
    </source>
</evidence>
<feature type="transmembrane region" description="Helical" evidence="8">
    <location>
        <begin position="32"/>
        <end position="50"/>
    </location>
</feature>
<name>A0ABV8JKR1_9BACL</name>
<evidence type="ECO:0000313" key="9">
    <source>
        <dbReference type="EMBL" id="MFC4077352.1"/>
    </source>
</evidence>
<evidence type="ECO:0000256" key="5">
    <source>
        <dbReference type="ARBA" id="ARBA00022833"/>
    </source>
</evidence>
<evidence type="ECO:0000256" key="2">
    <source>
        <dbReference type="ARBA" id="ARBA00006939"/>
    </source>
</evidence>
<protein>
    <submittedName>
        <fullName evidence="9">ZIP family metal transporter</fullName>
    </submittedName>
</protein>
<evidence type="ECO:0000256" key="4">
    <source>
        <dbReference type="ARBA" id="ARBA00022692"/>
    </source>
</evidence>
<proteinExistence type="inferred from homology"/>